<accession>A0ABY4P9I4</accession>
<evidence type="ECO:0000313" key="2">
    <source>
        <dbReference type="Proteomes" id="UP000831495"/>
    </source>
</evidence>
<keyword evidence="2" id="KW-1185">Reference proteome</keyword>
<organism evidence="1 2">
    <name type="scientific">Bombilactobacillus folatiphilus</name>
    <dbReference type="NCBI Taxonomy" id="2923362"/>
    <lineage>
        <taxon>Bacteria</taxon>
        <taxon>Bacillati</taxon>
        <taxon>Bacillota</taxon>
        <taxon>Bacilli</taxon>
        <taxon>Lactobacillales</taxon>
        <taxon>Lactobacillaceae</taxon>
        <taxon>Bombilactobacillus</taxon>
    </lineage>
</organism>
<gene>
    <name evidence="1" type="ORF">MOO45_00920</name>
</gene>
<dbReference type="EMBL" id="CP093366">
    <property type="protein sequence ID" value="UQS82286.1"/>
    <property type="molecule type" value="Genomic_DNA"/>
</dbReference>
<dbReference type="RefSeq" id="WP_249514555.1">
    <property type="nucleotide sequence ID" value="NZ_CP093366.1"/>
</dbReference>
<dbReference type="Proteomes" id="UP000831495">
    <property type="component" value="Chromosome"/>
</dbReference>
<dbReference type="Gene3D" id="2.60.40.680">
    <property type="match status" value="1"/>
</dbReference>
<name>A0ABY4P9I4_9LACO</name>
<evidence type="ECO:0000313" key="1">
    <source>
        <dbReference type="EMBL" id="UQS82286.1"/>
    </source>
</evidence>
<sequence>MLHFLLARTNRNHKKILGGGGSLLLILVSLFFLVSIHNIQAKVSTKTAPPEITPNLIDDGFNSPEYTQEEQTVSIPDGYSQTIANLQLANNLVCDWVSAWLGMDHHSDNLASTDPTWFDGEIHYYYSSLDLHDASAGISATYNLFSAIDDQNVDEYESLTNIAYFDSNTGAWSDLNGNVPRKKFYMVKDQTGHIKALKWLHYSVKSRINKGNIPSNALLMEELITPSKTASTGVNYQLLVKNVSNSTYTYGVDCTEDIHYDSISSEAKALGDNQGFTSLMGTNNQLSDLTVRTKVDDGPNRYFAGHSAPTSADFPYPLPMLFQGTNFSNYVGQEAGNYPAGTALDAGRPMSNFYLLWPLQKIAPQETQRHNVEFELEVAGKAKPVLTQSYSNPRLARLNYQGDKLNLQVKLVNNGDGQGKLYPFTFNVNLPKGLTVTKEDLKQITYSLGSKAGSLTGSYNATTRQLKISGSGGNLVTSADQYVINLPVTISDDAPIGDTVVKTSFSGQNRDTAGRQNVTANATDLKIPITSSYAAKLISGVKNVKNSSDYASSATYVPSDTLAYHVQYQLNGDNEYALKSPVMFNNSNAGLDFSDSAPSVTVNGDNSVASAAIDHTTGKITVTKANGNFSPGDLIDLTYNAKAKADPVAGESGC</sequence>
<reference evidence="1" key="1">
    <citation type="journal article" date="2022" name="Int. J. Syst. Evol. Microbiol.">
        <title>Apilactobacillus apisilvae sp. nov., Nicolia spurrieriana gen. nov. sp. nov., Bombilactobacillus folatiphilus sp. nov. and Bombilactobacillus thymidiniphilus sp. nov., four new lactic acid bacterial isolates from stingless bees Tetragonula carbonaria and Austroplebeia australis.</title>
        <authorList>
            <person name="Oliphant S.A."/>
            <person name="Watson-Haigh N.S."/>
            <person name="Sumby K.M."/>
            <person name="Gardner J."/>
            <person name="Groom S."/>
            <person name="Jiranek V."/>
        </authorList>
    </citation>
    <scope>NUCLEOTIDE SEQUENCE</scope>
    <source>
        <strain evidence="1">SG4_D2</strain>
    </source>
</reference>
<protein>
    <submittedName>
        <fullName evidence="1">Isopeptide-forming domain-containing fimbrial protein</fullName>
    </submittedName>
</protein>
<proteinExistence type="predicted"/>